<dbReference type="GO" id="GO:0043007">
    <property type="term" value="P:maintenance of rDNA"/>
    <property type="evidence" value="ECO:0007669"/>
    <property type="project" value="TreeGrafter"/>
</dbReference>
<keyword evidence="2 6" id="KW-0812">Transmembrane</keyword>
<evidence type="ECO:0000256" key="5">
    <source>
        <dbReference type="SAM" id="MobiDB-lite"/>
    </source>
</evidence>
<feature type="transmembrane region" description="Helical" evidence="6">
    <location>
        <begin position="208"/>
        <end position="227"/>
    </location>
</feature>
<comment type="caution">
    <text evidence="7">The sequence shown here is derived from an EMBL/GenBank/DDBJ whole genome shotgun (WGS) entry which is preliminary data.</text>
</comment>
<sequence length="457" mass="51028">MPRLIRRKPAIERIKDFLNPGDFLLWLSEEIETRDWDSKQLAHPVALGLHVVFLIARANSGTSANSGADDVFGDEYSRSGWFTYTATFLVYVLTSLSIANAVYTFNRKRHYRLFESAIETPQKTPSAHRVRVDSSPVASSPLRFLTSILGDPSAESRAHPDPTRDVWEIAVWDPIPVCLRLFCLFSPGHVLVYWLFLPTQLSDPRPSITVFTTILLQALISSQLVLVQTAFSQQEKDSAIIHQEVLSEYNIKYVHPRLNPVTREVGTQFNGPASETGREAEGTVETYTPTVIINRGFHTQPNPNYAKHVNPKNPETVTRSGFSPTPSFATPRPPVRQPQFRQSMSTAVSTGTSTGGGGGGSLGVFNHANSPLKKATSLYDLQRGPRESPRNSFSMARREIQEERERSRSPVKRKSEIHTSHHRGVEDDRRISAPGGFGSKPQSGGYVSPYKRMPSRF</sequence>
<dbReference type="RefSeq" id="XP_031866947.1">
    <property type="nucleotide sequence ID" value="XM_032016656.1"/>
</dbReference>
<dbReference type="EMBL" id="NPIC01000008">
    <property type="protein sequence ID" value="RDL33665.1"/>
    <property type="molecule type" value="Genomic_DNA"/>
</dbReference>
<dbReference type="STRING" id="2656787.A0A370TFJ0"/>
<dbReference type="AlphaFoldDB" id="A0A370TFJ0"/>
<name>A0A370TFJ0_9HELO</name>
<dbReference type="PANTHER" id="PTHR28293">
    <property type="entry name" value="NUCLEAR RIM PROTEIN 1"/>
    <property type="match status" value="1"/>
</dbReference>
<dbReference type="GeneID" id="43600882"/>
<dbReference type="Pfam" id="PF10332">
    <property type="entry name" value="DUF2418"/>
    <property type="match status" value="1"/>
</dbReference>
<protein>
    <recommendedName>
        <fullName evidence="9">Meiotically up-regulated gene 154 protein</fullName>
    </recommendedName>
</protein>
<keyword evidence="8" id="KW-1185">Reference proteome</keyword>
<keyword evidence="4 6" id="KW-0472">Membrane</keyword>
<dbReference type="PANTHER" id="PTHR28293:SF1">
    <property type="entry name" value="NUCLEAR RIM PROTEIN 1"/>
    <property type="match status" value="1"/>
</dbReference>
<evidence type="ECO:0000256" key="1">
    <source>
        <dbReference type="ARBA" id="ARBA00004127"/>
    </source>
</evidence>
<feature type="compositionally biased region" description="Polar residues" evidence="5">
    <location>
        <begin position="313"/>
        <end position="328"/>
    </location>
</feature>
<feature type="region of interest" description="Disordered" evidence="5">
    <location>
        <begin position="298"/>
        <end position="457"/>
    </location>
</feature>
<proteinExistence type="predicted"/>
<feature type="transmembrane region" description="Helical" evidence="6">
    <location>
        <begin position="177"/>
        <end position="196"/>
    </location>
</feature>
<evidence type="ECO:0000256" key="3">
    <source>
        <dbReference type="ARBA" id="ARBA00022989"/>
    </source>
</evidence>
<comment type="subcellular location">
    <subcellularLocation>
        <location evidence="1">Endomembrane system</location>
        <topology evidence="1">Multi-pass membrane protein</topology>
    </subcellularLocation>
</comment>
<dbReference type="OrthoDB" id="3363151at2759"/>
<feature type="compositionally biased region" description="Basic and acidic residues" evidence="5">
    <location>
        <begin position="396"/>
        <end position="431"/>
    </location>
</feature>
<reference evidence="7 8" key="1">
    <citation type="journal article" date="2018" name="IMA Fungus">
        <title>IMA Genome-F 9: Draft genome sequence of Annulohypoxylon stygium, Aspergillus mulundensis, Berkeleyomyces basicola (syn. Thielaviopsis basicola), Ceratocystis smalleyi, two Cercospora beticola strains, Coleophoma cylindrospora, Fusarium fracticaudum, Phialophora cf. hyalina, and Morchella septimelata.</title>
        <authorList>
            <person name="Wingfield B.D."/>
            <person name="Bills G.F."/>
            <person name="Dong Y."/>
            <person name="Huang W."/>
            <person name="Nel W.J."/>
            <person name="Swalarsk-Parry B.S."/>
            <person name="Vaghefi N."/>
            <person name="Wilken P.M."/>
            <person name="An Z."/>
            <person name="de Beer Z.W."/>
            <person name="De Vos L."/>
            <person name="Chen L."/>
            <person name="Duong T.A."/>
            <person name="Gao Y."/>
            <person name="Hammerbacher A."/>
            <person name="Kikkert J.R."/>
            <person name="Li Y."/>
            <person name="Li H."/>
            <person name="Li K."/>
            <person name="Li Q."/>
            <person name="Liu X."/>
            <person name="Ma X."/>
            <person name="Naidoo K."/>
            <person name="Pethybridge S.J."/>
            <person name="Sun J."/>
            <person name="Steenkamp E.T."/>
            <person name="van der Nest M.A."/>
            <person name="van Wyk S."/>
            <person name="Wingfield M.J."/>
            <person name="Xiong C."/>
            <person name="Yue Q."/>
            <person name="Zhang X."/>
        </authorList>
    </citation>
    <scope>NUCLEOTIDE SEQUENCE [LARGE SCALE GENOMIC DNA]</scope>
    <source>
        <strain evidence="7 8">BP 5553</strain>
    </source>
</reference>
<evidence type="ECO:0008006" key="9">
    <source>
        <dbReference type="Google" id="ProtNLM"/>
    </source>
</evidence>
<feature type="compositionally biased region" description="Gly residues" evidence="5">
    <location>
        <begin position="353"/>
        <end position="362"/>
    </location>
</feature>
<evidence type="ECO:0000313" key="7">
    <source>
        <dbReference type="EMBL" id="RDL33665.1"/>
    </source>
</evidence>
<evidence type="ECO:0000256" key="2">
    <source>
        <dbReference type="ARBA" id="ARBA00022692"/>
    </source>
</evidence>
<keyword evidence="3 6" id="KW-1133">Transmembrane helix</keyword>
<evidence type="ECO:0000313" key="8">
    <source>
        <dbReference type="Proteomes" id="UP000254866"/>
    </source>
</evidence>
<evidence type="ECO:0000256" key="4">
    <source>
        <dbReference type="ARBA" id="ARBA00023136"/>
    </source>
</evidence>
<gene>
    <name evidence="7" type="ORF">BP5553_08033</name>
</gene>
<feature type="transmembrane region" description="Helical" evidence="6">
    <location>
        <begin position="41"/>
        <end position="61"/>
    </location>
</feature>
<dbReference type="InterPro" id="IPR018819">
    <property type="entry name" value="Nur1/Mug154"/>
</dbReference>
<evidence type="ECO:0000256" key="6">
    <source>
        <dbReference type="SAM" id="Phobius"/>
    </source>
</evidence>
<dbReference type="GO" id="GO:0012505">
    <property type="term" value="C:endomembrane system"/>
    <property type="evidence" value="ECO:0007669"/>
    <property type="project" value="UniProtKB-SubCell"/>
</dbReference>
<accession>A0A370TFJ0</accession>
<organism evidence="7 8">
    <name type="scientific">Venustampulla echinocandica</name>
    <dbReference type="NCBI Taxonomy" id="2656787"/>
    <lineage>
        <taxon>Eukaryota</taxon>
        <taxon>Fungi</taxon>
        <taxon>Dikarya</taxon>
        <taxon>Ascomycota</taxon>
        <taxon>Pezizomycotina</taxon>
        <taxon>Leotiomycetes</taxon>
        <taxon>Helotiales</taxon>
        <taxon>Pleuroascaceae</taxon>
        <taxon>Venustampulla</taxon>
    </lineage>
</organism>
<feature type="transmembrane region" description="Helical" evidence="6">
    <location>
        <begin position="81"/>
        <end position="103"/>
    </location>
</feature>
<dbReference type="GO" id="GO:0007096">
    <property type="term" value="P:regulation of exit from mitosis"/>
    <property type="evidence" value="ECO:0007669"/>
    <property type="project" value="TreeGrafter"/>
</dbReference>
<dbReference type="Proteomes" id="UP000254866">
    <property type="component" value="Unassembled WGS sequence"/>
</dbReference>